<dbReference type="EC" id="3.5.1.98" evidence="2"/>
<evidence type="ECO:0000256" key="7">
    <source>
        <dbReference type="PIRSR" id="PIRSR037913-3"/>
    </source>
</evidence>
<feature type="binding site" evidence="6">
    <location>
        <position position="71"/>
    </location>
    <ligand>
        <name>substrate</name>
    </ligand>
</feature>
<dbReference type="SUPFAM" id="SSF52768">
    <property type="entry name" value="Arginase/deacetylase"/>
    <property type="match status" value="1"/>
</dbReference>
<dbReference type="Pfam" id="PF00850">
    <property type="entry name" value="Hist_deacetyl"/>
    <property type="match status" value="1"/>
</dbReference>
<dbReference type="InterPro" id="IPR023801">
    <property type="entry name" value="His_deacetylse_dom"/>
</dbReference>
<evidence type="ECO:0000256" key="2">
    <source>
        <dbReference type="ARBA" id="ARBA00012111"/>
    </source>
</evidence>
<dbReference type="PANTHER" id="PTHR10625">
    <property type="entry name" value="HISTONE DEACETYLASE HDAC1-RELATED"/>
    <property type="match status" value="1"/>
</dbReference>
<feature type="binding site" evidence="6">
    <location>
        <position position="121"/>
    </location>
    <ligand>
        <name>substrate</name>
    </ligand>
</feature>
<dbReference type="Gene3D" id="3.40.800.20">
    <property type="entry name" value="Histone deacetylase domain"/>
    <property type="match status" value="1"/>
</dbReference>
<feature type="domain" description="Histone deacetylase" evidence="8">
    <location>
        <begin position="20"/>
        <end position="286"/>
    </location>
</feature>
<dbReference type="GO" id="GO:0000118">
    <property type="term" value="C:histone deacetylase complex"/>
    <property type="evidence" value="ECO:0007669"/>
    <property type="project" value="UniProtKB-ARBA"/>
</dbReference>
<dbReference type="GO" id="GO:0040029">
    <property type="term" value="P:epigenetic regulation of gene expression"/>
    <property type="evidence" value="ECO:0007669"/>
    <property type="project" value="TreeGrafter"/>
</dbReference>
<keyword evidence="10" id="KW-1185">Reference proteome</keyword>
<evidence type="ECO:0000256" key="1">
    <source>
        <dbReference type="ARBA" id="ARBA00006457"/>
    </source>
</evidence>
<feature type="binding site" evidence="7">
    <location>
        <position position="150"/>
    </location>
    <ligand>
        <name>a divalent metal cation</name>
        <dbReference type="ChEBI" id="CHEBI:60240"/>
    </ligand>
</feature>
<dbReference type="AlphaFoldDB" id="A0A9P6GXT6"/>
<protein>
    <recommendedName>
        <fullName evidence="2">histone deacetylase</fullName>
        <ecNumber evidence="2">3.5.1.98</ecNumber>
    </recommendedName>
</protein>
<evidence type="ECO:0000256" key="3">
    <source>
        <dbReference type="ARBA" id="ARBA00022801"/>
    </source>
</evidence>
<feature type="binding site" evidence="7">
    <location>
        <position position="148"/>
    </location>
    <ligand>
        <name>a divalent metal cation</name>
        <dbReference type="ChEBI" id="CHEBI:60240"/>
    </ligand>
</feature>
<name>A0A9P6GXT6_9MICR</name>
<comment type="caution">
    <text evidence="9">The sequence shown here is derived from an EMBL/GenBank/DDBJ whole genome shotgun (WGS) entry which is preliminary data.</text>
</comment>
<feature type="binding site" evidence="6">
    <location>
        <position position="271"/>
    </location>
    <ligand>
        <name>substrate</name>
    </ligand>
</feature>
<sequence length="343" mass="38699">MTIAYIFDESVGLYHYGPKHPMKPFRIPVTHSLVKSFKLDRQMDIIKPEIKKLTYHSSQYLENLGSVETSDCPNFEGLKDFCSKYASATINGASLLSNKKYEIVVNWAGGLHHAHKNEPSGFCFVNDIVMAILELLKTYERVMYIDIDVHHGDGVEEAFLTNDRVLTLSLHKFGQGFFPETGSLITSNHRAVNVPLLSGIDDTGYHHIFEQVVEHCVKKFRPTAIVMQCGADSLAEDRLGVFNLSIPGHAHCVKFVKSYGIPLLVLGGGGYTLTNVARCWAYETAILCGREDVDDIPQDNPFYSYFSPSYSLVPKFKKRFTNKNDKEYLDSISSFICEKIDQF</sequence>
<dbReference type="PIRSF" id="PIRSF037913">
    <property type="entry name" value="His_deacetylse_1"/>
    <property type="match status" value="1"/>
</dbReference>
<dbReference type="PANTHER" id="PTHR10625:SF10">
    <property type="entry name" value="HISTONE DEACETYLASE HDAC1"/>
    <property type="match status" value="1"/>
</dbReference>
<organism evidence="9 10">
    <name type="scientific">Nosema granulosis</name>
    <dbReference type="NCBI Taxonomy" id="83296"/>
    <lineage>
        <taxon>Eukaryota</taxon>
        <taxon>Fungi</taxon>
        <taxon>Fungi incertae sedis</taxon>
        <taxon>Microsporidia</taxon>
        <taxon>Nosematidae</taxon>
        <taxon>Nosema</taxon>
    </lineage>
</organism>
<dbReference type="OrthoDB" id="1918432at2759"/>
<evidence type="ECO:0000256" key="5">
    <source>
        <dbReference type="PIRSR" id="PIRSR037913-1"/>
    </source>
</evidence>
<dbReference type="InterPro" id="IPR037138">
    <property type="entry name" value="His_deacetylse_dom_sf"/>
</dbReference>
<dbReference type="GO" id="GO:0046872">
    <property type="term" value="F:metal ion binding"/>
    <property type="evidence" value="ECO:0007669"/>
    <property type="project" value="UniProtKB-KW"/>
</dbReference>
<keyword evidence="3" id="KW-0378">Hydrolase</keyword>
<reference evidence="9 10" key="1">
    <citation type="journal article" date="2020" name="Genome Biol. Evol.">
        <title>Comparative genomics of strictly vertically transmitted, feminizing microsporidia endosymbionts of amphipod crustaceans.</title>
        <authorList>
            <person name="Cormier A."/>
            <person name="Chebbi M.A."/>
            <person name="Giraud I."/>
            <person name="Wattier R."/>
            <person name="Teixeira M."/>
            <person name="Gilbert C."/>
            <person name="Rigaud T."/>
            <person name="Cordaux R."/>
        </authorList>
    </citation>
    <scope>NUCLEOTIDE SEQUENCE [LARGE SCALE GENOMIC DNA]</scope>
    <source>
        <strain evidence="9 10">Ou3-Ou53</strain>
    </source>
</reference>
<evidence type="ECO:0000259" key="8">
    <source>
        <dbReference type="Pfam" id="PF00850"/>
    </source>
</evidence>
<gene>
    <name evidence="9" type="primary">HDAC3</name>
    <name evidence="9" type="ORF">NGRA_1812</name>
</gene>
<dbReference type="InterPro" id="IPR000286">
    <property type="entry name" value="HDACs"/>
</dbReference>
<evidence type="ECO:0000313" key="10">
    <source>
        <dbReference type="Proteomes" id="UP000740883"/>
    </source>
</evidence>
<evidence type="ECO:0000256" key="6">
    <source>
        <dbReference type="PIRSR" id="PIRSR037913-2"/>
    </source>
</evidence>
<dbReference type="InterPro" id="IPR003084">
    <property type="entry name" value="HDAC_I/II"/>
</dbReference>
<dbReference type="EMBL" id="SBJO01000141">
    <property type="protein sequence ID" value="KAF9762711.1"/>
    <property type="molecule type" value="Genomic_DNA"/>
</dbReference>
<dbReference type="CDD" id="cd09991">
    <property type="entry name" value="HDAC_classI"/>
    <property type="match status" value="1"/>
</dbReference>
<feature type="binding site" evidence="7">
    <location>
        <position position="232"/>
    </location>
    <ligand>
        <name>a divalent metal cation</name>
        <dbReference type="ChEBI" id="CHEBI:60240"/>
    </ligand>
</feature>
<comment type="similarity">
    <text evidence="1">Belongs to the histone deacetylase family. HD type 1 subfamily.</text>
</comment>
<dbReference type="InterPro" id="IPR023696">
    <property type="entry name" value="Ureohydrolase_dom_sf"/>
</dbReference>
<keyword evidence="4" id="KW-0156">Chromatin regulator</keyword>
<dbReference type="Proteomes" id="UP000740883">
    <property type="component" value="Unassembled WGS sequence"/>
</dbReference>
<accession>A0A9P6GXT6</accession>
<dbReference type="GO" id="GO:0141221">
    <property type="term" value="F:histone deacetylase activity, hydrolytic mechanism"/>
    <property type="evidence" value="ECO:0007669"/>
    <property type="project" value="UniProtKB-EC"/>
</dbReference>
<feature type="active site" description="Proton acceptor" evidence="5">
    <location>
        <position position="113"/>
    </location>
</feature>
<keyword evidence="7" id="KW-0479">Metal-binding</keyword>
<proteinExistence type="inferred from homology"/>
<evidence type="ECO:0000256" key="4">
    <source>
        <dbReference type="ARBA" id="ARBA00022853"/>
    </source>
</evidence>
<evidence type="ECO:0000313" key="9">
    <source>
        <dbReference type="EMBL" id="KAF9762711.1"/>
    </source>
</evidence>
<dbReference type="PRINTS" id="PR01270">
    <property type="entry name" value="HDASUPER"/>
</dbReference>